<keyword evidence="2" id="KW-1185">Reference proteome</keyword>
<name>A0ABV1H9V3_9FIRM</name>
<dbReference type="EMBL" id="JBBMEX010000001">
    <property type="protein sequence ID" value="MEQ2556482.1"/>
    <property type="molecule type" value="Genomic_DNA"/>
</dbReference>
<evidence type="ECO:0000313" key="1">
    <source>
        <dbReference type="EMBL" id="MEQ2556482.1"/>
    </source>
</evidence>
<comment type="caution">
    <text evidence="1">The sequence shown here is derived from an EMBL/GenBank/DDBJ whole genome shotgun (WGS) entry which is preliminary data.</text>
</comment>
<evidence type="ECO:0000313" key="2">
    <source>
        <dbReference type="Proteomes" id="UP001454489"/>
    </source>
</evidence>
<dbReference type="Proteomes" id="UP001454489">
    <property type="component" value="Unassembled WGS sequence"/>
</dbReference>
<dbReference type="InterPro" id="IPR025233">
    <property type="entry name" value="DUF4176"/>
</dbReference>
<dbReference type="Pfam" id="PF13780">
    <property type="entry name" value="DUF4176"/>
    <property type="match status" value="1"/>
</dbReference>
<dbReference type="RefSeq" id="WP_177963718.1">
    <property type="nucleotide sequence ID" value="NZ_JBBMEX010000001.1"/>
</dbReference>
<organism evidence="1 2">
    <name type="scientific">Maccoyibacter intestinihominis</name>
    <dbReference type="NCBI Taxonomy" id="3133499"/>
    <lineage>
        <taxon>Bacteria</taxon>
        <taxon>Bacillati</taxon>
        <taxon>Bacillota</taxon>
        <taxon>Clostridia</taxon>
        <taxon>Lachnospirales</taxon>
        <taxon>Lachnospiraceae</taxon>
        <taxon>Maccoyibacter</taxon>
    </lineage>
</organism>
<sequence length="100" mass="11790">MKNLLPLGSVVRLNKGELKIMIISRLPLYNNEGTIGYFDYAACVYPTGQADQQVHFFNEEDIAEVFFEGYRDELEEKFCEKYQEMVDKIPYPRLHIVYDE</sequence>
<gene>
    <name evidence="1" type="ORF">WMO43_01120</name>
</gene>
<proteinExistence type="predicted"/>
<protein>
    <submittedName>
        <fullName evidence="1">DUF4176 domain-containing protein</fullName>
    </submittedName>
</protein>
<accession>A0ABV1H9V3</accession>
<reference evidence="1 2" key="1">
    <citation type="submission" date="2024-03" db="EMBL/GenBank/DDBJ databases">
        <title>Human intestinal bacterial collection.</title>
        <authorList>
            <person name="Pauvert C."/>
            <person name="Hitch T.C.A."/>
            <person name="Clavel T."/>
        </authorList>
    </citation>
    <scope>NUCLEOTIDE SEQUENCE [LARGE SCALE GENOMIC DNA]</scope>
    <source>
        <strain evidence="1 2">CLA-AA-H185</strain>
    </source>
</reference>